<dbReference type="EMBL" id="LKHV01000006">
    <property type="protein sequence ID" value="KRG18529.1"/>
    <property type="molecule type" value="Genomic_DNA"/>
</dbReference>
<dbReference type="GO" id="GO:0006253">
    <property type="term" value="P:dCTP catabolic process"/>
    <property type="evidence" value="ECO:0007669"/>
    <property type="project" value="TreeGrafter"/>
</dbReference>
<evidence type="ECO:0000313" key="2">
    <source>
        <dbReference type="EMBL" id="MCS5707892.1"/>
    </source>
</evidence>
<sequence length="112" mass="13028">MNDIIDFNELKEKIRSFAKMRNWEPYHNPKNLLMALSVEVAELVEIYQWLSSTEAEVAHHDLHRKQAIGEEIADILLYLVCFADMVNIDLKQAVLEKMALNAIKYPANDRVE</sequence>
<dbReference type="Pfam" id="PF12643">
    <property type="entry name" value="MazG-like"/>
    <property type="match status" value="1"/>
</dbReference>
<reference evidence="2" key="2">
    <citation type="journal article" date="2016" name="Genome Announc.">
        <title>Draft Genome Sequences of Two Novel Amoeba-Resistant Intranuclear Bacteria, 'Candidatus Berkiella cookevillensis' and 'Candidatus Berkiella aquae'.</title>
        <authorList>
            <person name="Mehari Y.T."/>
            <person name="Arivett B.A."/>
            <person name="Farone A.L."/>
            <person name="Gunderson J.H."/>
            <person name="Farone M.B."/>
        </authorList>
    </citation>
    <scope>NUCLEOTIDE SEQUENCE</scope>
    <source>
        <strain evidence="2">CC99</strain>
    </source>
</reference>
<keyword evidence="1" id="KW-0378">Hydrolase</keyword>
<dbReference type="PATRIC" id="fig|1590042.3.peg.1439"/>
<comment type="caution">
    <text evidence="1">The sequence shown here is derived from an EMBL/GenBank/DDBJ whole genome shotgun (WGS) entry which is preliminary data.</text>
</comment>
<dbReference type="PANTHER" id="PTHR46523:SF1">
    <property type="entry name" value="DCTP PYROPHOSPHATASE 1"/>
    <property type="match status" value="1"/>
</dbReference>
<dbReference type="GO" id="GO:0005829">
    <property type="term" value="C:cytosol"/>
    <property type="evidence" value="ECO:0007669"/>
    <property type="project" value="TreeGrafter"/>
</dbReference>
<reference evidence="1" key="1">
    <citation type="submission" date="2015-09" db="EMBL/GenBank/DDBJ databases">
        <title>Draft Genome Sequences of Two Novel Amoeba-resistant Intranuclear Bacteria, Candidatus Berkiella cookevillensis and Candidatus Berkiella aquae.</title>
        <authorList>
            <person name="Mehari Y.T."/>
            <person name="Arivett B.A."/>
            <person name="Farone A.L."/>
            <person name="Gunderson J.H."/>
            <person name="Farone M.B."/>
        </authorList>
    </citation>
    <scope>NUCLEOTIDE SEQUENCE [LARGE SCALE GENOMIC DNA]</scope>
    <source>
        <strain evidence="1">CC99</strain>
    </source>
</reference>
<reference evidence="2" key="3">
    <citation type="submission" date="2021-06" db="EMBL/GenBank/DDBJ databases">
        <title>Genomic Description and Analysis of Intracellular Bacteria, Candidatus Berkiella cookevillensis and Candidatus Berkiella aquae.</title>
        <authorList>
            <person name="Kidane D.T."/>
            <person name="Mehari Y.T."/>
            <person name="Rice F.C."/>
            <person name="Arivett B.A."/>
            <person name="Farone A.L."/>
            <person name="Berk S.G."/>
            <person name="Farone M.B."/>
        </authorList>
    </citation>
    <scope>NUCLEOTIDE SEQUENCE</scope>
    <source>
        <strain evidence="2">CC99</strain>
    </source>
</reference>
<dbReference type="SUPFAM" id="SSF101386">
    <property type="entry name" value="all-alpha NTP pyrophosphatases"/>
    <property type="match status" value="1"/>
</dbReference>
<organism evidence="1">
    <name type="scientific">Candidatus Berkiella cookevillensis</name>
    <dbReference type="NCBI Taxonomy" id="437022"/>
    <lineage>
        <taxon>Bacteria</taxon>
        <taxon>Pseudomonadati</taxon>
        <taxon>Pseudomonadota</taxon>
        <taxon>Gammaproteobacteria</taxon>
        <taxon>Candidatus Berkiellales</taxon>
        <taxon>Candidatus Berkiellaceae</taxon>
        <taxon>Candidatus Berkiella</taxon>
    </lineage>
</organism>
<protein>
    <submittedName>
        <fullName evidence="1 2">Nucleotide pyrophosphohydrolase</fullName>
    </submittedName>
</protein>
<dbReference type="STRING" id="437022.CC99x_01414"/>
<dbReference type="PIRSF" id="PIRSF029826">
    <property type="entry name" value="UCP029826_pph"/>
    <property type="match status" value="1"/>
</dbReference>
<proteinExistence type="predicted"/>
<dbReference type="InterPro" id="IPR025984">
    <property type="entry name" value="DCTPP"/>
</dbReference>
<dbReference type="PANTHER" id="PTHR46523">
    <property type="entry name" value="DCTP PYROPHOSPHATASE 1"/>
    <property type="match status" value="1"/>
</dbReference>
<dbReference type="Gene3D" id="1.10.287.1080">
    <property type="entry name" value="MazG-like"/>
    <property type="match status" value="1"/>
</dbReference>
<evidence type="ECO:0000313" key="3">
    <source>
        <dbReference type="Proteomes" id="UP000051494"/>
    </source>
</evidence>
<accession>A0A0Q9YQ19</accession>
<dbReference type="AlphaFoldDB" id="A0A0Q9YQ19"/>
<dbReference type="CDD" id="cd11537">
    <property type="entry name" value="NTP-PPase_RS21-C6_like"/>
    <property type="match status" value="1"/>
</dbReference>
<dbReference type="Proteomes" id="UP000051494">
    <property type="component" value="Unassembled WGS sequence"/>
</dbReference>
<evidence type="ECO:0000313" key="1">
    <source>
        <dbReference type="EMBL" id="KRG18529.1"/>
    </source>
</evidence>
<dbReference type="GO" id="GO:0042262">
    <property type="term" value="P:DNA protection"/>
    <property type="evidence" value="ECO:0007669"/>
    <property type="project" value="TreeGrafter"/>
</dbReference>
<dbReference type="RefSeq" id="WP_200953454.1">
    <property type="nucleotide sequence ID" value="NZ_LKHV02000001.1"/>
</dbReference>
<gene>
    <name evidence="2" type="ORF">CC99x_003135</name>
    <name evidence="1" type="ORF">CC99x_01414</name>
</gene>
<keyword evidence="3" id="KW-1185">Reference proteome</keyword>
<name>A0A0Q9YQ19_9GAMM</name>
<dbReference type="GO" id="GO:0047840">
    <property type="term" value="F:dCTP diphosphatase activity"/>
    <property type="evidence" value="ECO:0007669"/>
    <property type="project" value="TreeGrafter"/>
</dbReference>
<dbReference type="InterPro" id="IPR052555">
    <property type="entry name" value="dCTP_Pyrophosphatase"/>
</dbReference>
<dbReference type="EMBL" id="LKHV02000001">
    <property type="protein sequence ID" value="MCS5707892.1"/>
    <property type="molecule type" value="Genomic_DNA"/>
</dbReference>